<organism evidence="3 4">
    <name type="scientific">Xanthomonas floridensis</name>
    <dbReference type="NCBI Taxonomy" id="1843580"/>
    <lineage>
        <taxon>Bacteria</taxon>
        <taxon>Pseudomonadati</taxon>
        <taxon>Pseudomonadota</taxon>
        <taxon>Gammaproteobacteria</taxon>
        <taxon>Lysobacterales</taxon>
        <taxon>Lysobacteraceae</taxon>
        <taxon>Xanthomonas</taxon>
    </lineage>
</organism>
<proteinExistence type="predicted"/>
<accession>A0A1A9MCC1</accession>
<dbReference type="EMBL" id="LXNG01000014">
    <property type="protein sequence ID" value="OAG67711.1"/>
    <property type="molecule type" value="Genomic_DNA"/>
</dbReference>
<dbReference type="EMBL" id="JAYFSO010000005">
    <property type="protein sequence ID" value="MEA5123314.1"/>
    <property type="molecule type" value="Genomic_DNA"/>
</dbReference>
<reference evidence="3 4" key="1">
    <citation type="submission" date="2016-05" db="EMBL/GenBank/DDBJ databases">
        <title>Pathogenic, phenotypic and molecular characterisation of Xanthomonas nasturtii sp. nov. and Xanthomonas floridensis sp. nov., new species of Xanthomonas associated with watercress production in Florida.</title>
        <authorList>
            <person name="Vicente J.G."/>
            <person name="Rothwell S."/>
            <person name="Holub E.B."/>
            <person name="Studholme D.J."/>
        </authorList>
    </citation>
    <scope>NUCLEOTIDE SEQUENCE [LARGE SCALE GENOMIC DNA]</scope>
    <source>
        <strain evidence="3 4">WHRI 8848</strain>
    </source>
</reference>
<dbReference type="AlphaFoldDB" id="A0A1A9MCC1"/>
<reference evidence="2 5" key="2">
    <citation type="submission" date="2023-12" db="EMBL/GenBank/DDBJ databases">
        <title>Genome sequencing of Xanthomonas floridensis.</title>
        <authorList>
            <person name="Greer S."/>
            <person name="Harrison J."/>
            <person name="Grant M."/>
            <person name="Vicente J."/>
            <person name="Studholme D."/>
        </authorList>
    </citation>
    <scope>NUCLEOTIDE SEQUENCE [LARGE SCALE GENOMIC DNA]</scope>
    <source>
        <strain evidence="2 5">WHRI 8848</strain>
    </source>
</reference>
<feature type="compositionally biased region" description="Basic and acidic residues" evidence="1">
    <location>
        <begin position="1"/>
        <end position="10"/>
    </location>
</feature>
<evidence type="ECO:0000313" key="5">
    <source>
        <dbReference type="Proteomes" id="UP001303614"/>
    </source>
</evidence>
<dbReference type="InterPro" id="IPR056919">
    <property type="entry name" value="Phage_TAC_18"/>
</dbReference>
<protein>
    <submittedName>
        <fullName evidence="3">Uncharacterized protein</fullName>
    </submittedName>
</protein>
<dbReference type="Proteomes" id="UP000077659">
    <property type="component" value="Unassembled WGS sequence"/>
</dbReference>
<dbReference type="Pfam" id="PF23812">
    <property type="entry name" value="Phage_TAC_18"/>
    <property type="match status" value="1"/>
</dbReference>
<evidence type="ECO:0000313" key="4">
    <source>
        <dbReference type="Proteomes" id="UP000077659"/>
    </source>
</evidence>
<dbReference type="OrthoDB" id="8371071at2"/>
<feature type="region of interest" description="Disordered" evidence="1">
    <location>
        <begin position="1"/>
        <end position="22"/>
    </location>
</feature>
<evidence type="ECO:0000256" key="1">
    <source>
        <dbReference type="SAM" id="MobiDB-lite"/>
    </source>
</evidence>
<comment type="caution">
    <text evidence="3">The sequence shown here is derived from an EMBL/GenBank/DDBJ whole genome shotgun (WGS) entry which is preliminary data.</text>
</comment>
<evidence type="ECO:0000313" key="2">
    <source>
        <dbReference type="EMBL" id="MEA5123314.1"/>
    </source>
</evidence>
<gene>
    <name evidence="3" type="ORF">A7D17_16110</name>
    <name evidence="2" type="ORF">VB146_05400</name>
</gene>
<sequence>MPDEKGETRRQRNARFEQSTPDVDMPEEAVHVWEWFWLISGRRKSGPEAISYSDIGEWQRLTLRDVLPEEVEMLMAMDDAYLRAVREEQAAARERPPEPGNTWS</sequence>
<dbReference type="Proteomes" id="UP001303614">
    <property type="component" value="Unassembled WGS sequence"/>
</dbReference>
<dbReference type="STRING" id="1843580.A7D17_16110"/>
<evidence type="ECO:0000313" key="3">
    <source>
        <dbReference type="EMBL" id="OAG67711.1"/>
    </source>
</evidence>
<keyword evidence="5" id="KW-1185">Reference proteome</keyword>
<name>A0A1A9MCC1_9XANT</name>
<dbReference type="RefSeq" id="WP_064508861.1">
    <property type="nucleotide sequence ID" value="NZ_JAYFSN010000017.1"/>
</dbReference>